<proteinExistence type="predicted"/>
<reference evidence="1 2" key="1">
    <citation type="journal article" date="2023" name="Arcadia Sci">
        <title>De novo assembly of a long-read Amblyomma americanum tick genome.</title>
        <authorList>
            <person name="Chou S."/>
            <person name="Poskanzer K.E."/>
            <person name="Rollins M."/>
            <person name="Thuy-Boun P.S."/>
        </authorList>
    </citation>
    <scope>NUCLEOTIDE SEQUENCE [LARGE SCALE GENOMIC DNA]</scope>
    <source>
        <strain evidence="1">F_SG_1</strain>
        <tissue evidence="1">Salivary glands</tissue>
    </source>
</reference>
<organism evidence="1 2">
    <name type="scientific">Amblyomma americanum</name>
    <name type="common">Lone star tick</name>
    <dbReference type="NCBI Taxonomy" id="6943"/>
    <lineage>
        <taxon>Eukaryota</taxon>
        <taxon>Metazoa</taxon>
        <taxon>Ecdysozoa</taxon>
        <taxon>Arthropoda</taxon>
        <taxon>Chelicerata</taxon>
        <taxon>Arachnida</taxon>
        <taxon>Acari</taxon>
        <taxon>Parasitiformes</taxon>
        <taxon>Ixodida</taxon>
        <taxon>Ixodoidea</taxon>
        <taxon>Ixodidae</taxon>
        <taxon>Amblyomminae</taxon>
        <taxon>Amblyomma</taxon>
    </lineage>
</organism>
<dbReference type="AlphaFoldDB" id="A0AAQ4DTS7"/>
<dbReference type="EMBL" id="JARKHS020026923">
    <property type="protein sequence ID" value="KAK8765867.1"/>
    <property type="molecule type" value="Genomic_DNA"/>
</dbReference>
<accession>A0AAQ4DTS7</accession>
<gene>
    <name evidence="1" type="ORF">V5799_007353</name>
</gene>
<name>A0AAQ4DTS7_AMBAM</name>
<keyword evidence="2" id="KW-1185">Reference proteome</keyword>
<sequence>MLRKVGVQMINATEMSAQEAAWILLNFGMSQTSTDVIFVNTVWPEERVRSRKTARQMDAEQLELNSTDIWHKTSVEKYGERSPDMEHLTFADFMTDYSLSRGTKRGKTAILRCRDYDINDVVNCKRKHVMLYLPFRKENYFLDGNGFDQIFNDNKERIMEAKAKYNSGVTKAELLQYIRDINTRQDIVPLTDATTDAIQEDDDQRRTGCATLVEENDNRDTVPESTVTSIVVAA</sequence>
<evidence type="ECO:0000313" key="2">
    <source>
        <dbReference type="Proteomes" id="UP001321473"/>
    </source>
</evidence>
<comment type="caution">
    <text evidence="1">The sequence shown here is derived from an EMBL/GenBank/DDBJ whole genome shotgun (WGS) entry which is preliminary data.</text>
</comment>
<dbReference type="Proteomes" id="UP001321473">
    <property type="component" value="Unassembled WGS sequence"/>
</dbReference>
<protein>
    <submittedName>
        <fullName evidence="1">Uncharacterized protein</fullName>
    </submittedName>
</protein>
<evidence type="ECO:0000313" key="1">
    <source>
        <dbReference type="EMBL" id="KAK8765867.1"/>
    </source>
</evidence>